<comment type="caution">
    <text evidence="2">The sequence shown here is derived from an EMBL/GenBank/DDBJ whole genome shotgun (WGS) entry which is preliminary data.</text>
</comment>
<feature type="region of interest" description="Disordered" evidence="1">
    <location>
        <begin position="196"/>
        <end position="222"/>
    </location>
</feature>
<keyword evidence="3" id="KW-1185">Reference proteome</keyword>
<dbReference type="AlphaFoldDB" id="A0A2P6NVA0"/>
<evidence type="ECO:0000256" key="1">
    <source>
        <dbReference type="SAM" id="MobiDB-lite"/>
    </source>
</evidence>
<name>A0A2P6NVA0_9EUKA</name>
<dbReference type="EMBL" id="MDYQ01000016">
    <property type="protein sequence ID" value="PRP87899.1"/>
    <property type="molecule type" value="Genomic_DNA"/>
</dbReference>
<organism evidence="2 3">
    <name type="scientific">Planoprotostelium fungivorum</name>
    <dbReference type="NCBI Taxonomy" id="1890364"/>
    <lineage>
        <taxon>Eukaryota</taxon>
        <taxon>Amoebozoa</taxon>
        <taxon>Evosea</taxon>
        <taxon>Variosea</taxon>
        <taxon>Cavosteliida</taxon>
        <taxon>Cavosteliaceae</taxon>
        <taxon>Planoprotostelium</taxon>
    </lineage>
</organism>
<proteinExistence type="predicted"/>
<sequence>MAVIESQKCTANTLYSIASNNNNFSTTKGIYGVIHKLNQEQRELTKNFPPLAEKLQLDESVQVSGNTWAEKLMNNLFPKDNYCIYSETLKYLLENNLCCAKDGIYQGKKTSDDNLVTKSSSEKEFFKLMVNSGFGKMLQSDDKYNKSLLIQSSESFMKQTIEYGFAKCKIAKKSQEDSKWLQKKCDNCPYIPPHFPKLPRPAEPKPKPYQVTCNPPGSIYSS</sequence>
<gene>
    <name evidence="2" type="ORF">PROFUN_02636</name>
</gene>
<evidence type="ECO:0000313" key="3">
    <source>
        <dbReference type="Proteomes" id="UP000241769"/>
    </source>
</evidence>
<dbReference type="InParanoid" id="A0A2P6NVA0"/>
<evidence type="ECO:0000313" key="2">
    <source>
        <dbReference type="EMBL" id="PRP87899.1"/>
    </source>
</evidence>
<dbReference type="Proteomes" id="UP000241769">
    <property type="component" value="Unassembled WGS sequence"/>
</dbReference>
<reference evidence="2 3" key="1">
    <citation type="journal article" date="2018" name="Genome Biol. Evol.">
        <title>Multiple Roots of Fruiting Body Formation in Amoebozoa.</title>
        <authorList>
            <person name="Hillmann F."/>
            <person name="Forbes G."/>
            <person name="Novohradska S."/>
            <person name="Ferling I."/>
            <person name="Riege K."/>
            <person name="Groth M."/>
            <person name="Westermann M."/>
            <person name="Marz M."/>
            <person name="Spaller T."/>
            <person name="Winckler T."/>
            <person name="Schaap P."/>
            <person name="Glockner G."/>
        </authorList>
    </citation>
    <scope>NUCLEOTIDE SEQUENCE [LARGE SCALE GENOMIC DNA]</scope>
    <source>
        <strain evidence="2 3">Jena</strain>
    </source>
</reference>
<feature type="compositionally biased region" description="Polar residues" evidence="1">
    <location>
        <begin position="211"/>
        <end position="222"/>
    </location>
</feature>
<accession>A0A2P6NVA0</accession>
<protein>
    <submittedName>
        <fullName evidence="2">Uncharacterized protein</fullName>
    </submittedName>
</protein>